<dbReference type="InterPro" id="IPR008250">
    <property type="entry name" value="ATPase_P-typ_transduc_dom_A_sf"/>
</dbReference>
<dbReference type="SUPFAM" id="SSF55008">
    <property type="entry name" value="HMA, heavy metal-associated domain"/>
    <property type="match status" value="1"/>
</dbReference>
<comment type="subcellular location">
    <subcellularLocation>
        <location evidence="1">Cell membrane</location>
        <topology evidence="1">Multi-pass membrane protein</topology>
    </subcellularLocation>
</comment>
<evidence type="ECO:0000256" key="9">
    <source>
        <dbReference type="ARBA" id="ARBA00023136"/>
    </source>
</evidence>
<accession>A0A3S0XN70</accession>
<dbReference type="EMBL" id="RZGZ01000002">
    <property type="protein sequence ID" value="RUR01124.1"/>
    <property type="molecule type" value="Genomic_DNA"/>
</dbReference>
<feature type="transmembrane region" description="Helical" evidence="12">
    <location>
        <begin position="120"/>
        <end position="138"/>
    </location>
</feature>
<keyword evidence="6 12" id="KW-0067">ATP-binding</keyword>
<feature type="transmembrane region" description="Helical" evidence="12">
    <location>
        <begin position="760"/>
        <end position="780"/>
    </location>
</feature>
<feature type="transmembrane region" description="Helical" evidence="12">
    <location>
        <begin position="144"/>
        <end position="161"/>
    </location>
</feature>
<dbReference type="PANTHER" id="PTHR43520">
    <property type="entry name" value="ATP7, ISOFORM B"/>
    <property type="match status" value="1"/>
</dbReference>
<dbReference type="SUPFAM" id="SSF81653">
    <property type="entry name" value="Calcium ATPase, transduction domain A"/>
    <property type="match status" value="1"/>
</dbReference>
<comment type="caution">
    <text evidence="15">The sequence shown here is derived from an EMBL/GenBank/DDBJ whole genome shotgun (WGS) entry which is preliminary data.</text>
</comment>
<dbReference type="Gene3D" id="3.30.70.100">
    <property type="match status" value="1"/>
</dbReference>
<feature type="compositionally biased region" description="Low complexity" evidence="13">
    <location>
        <begin position="79"/>
        <end position="89"/>
    </location>
</feature>
<keyword evidence="16" id="KW-1185">Reference proteome</keyword>
<comment type="similarity">
    <text evidence="2 12">Belongs to the cation transport ATPase (P-type) (TC 3.A.3) family. Type IB subfamily.</text>
</comment>
<dbReference type="NCBIfam" id="TIGR01525">
    <property type="entry name" value="ATPase-IB_hvy"/>
    <property type="match status" value="1"/>
</dbReference>
<dbReference type="InterPro" id="IPR036163">
    <property type="entry name" value="HMA_dom_sf"/>
</dbReference>
<evidence type="ECO:0000256" key="12">
    <source>
        <dbReference type="RuleBase" id="RU362081"/>
    </source>
</evidence>
<keyword evidence="8 12" id="KW-1133">Transmembrane helix</keyword>
<dbReference type="FunFam" id="3.30.70.100:FF:000005">
    <property type="entry name" value="Copper-exporting P-type ATPase A"/>
    <property type="match status" value="1"/>
</dbReference>
<gene>
    <name evidence="15" type="ORF">ELQ94_06245</name>
</gene>
<keyword evidence="3 12" id="KW-0812">Transmembrane</keyword>
<dbReference type="AlphaFoldDB" id="A0A3S0XN70"/>
<feature type="region of interest" description="Disordered" evidence="13">
    <location>
        <begin position="79"/>
        <end position="109"/>
    </location>
</feature>
<dbReference type="NCBIfam" id="TIGR01511">
    <property type="entry name" value="ATPase-IB1_Cu"/>
    <property type="match status" value="1"/>
</dbReference>
<evidence type="ECO:0000256" key="6">
    <source>
        <dbReference type="ARBA" id="ARBA00022840"/>
    </source>
</evidence>
<sequence length="789" mass="81187">MRTTDEVTDENAPSGTATLLIDGMTCASCVARVEKRLEKIDGVSARVNLATEKARVTFPTGVALDELVAAVGAAGYTATVEQPPKTSTPSSPPSAEHDGGMSHMDHGDGTTGATTLTSRLVVSSVLAIPVVILAMVPAWQFTNWQWLSLVLATPVVFWGGFPFHRSTAVTLRHGSVTMDTLITLGTFAAYFWSVWALFFGMAGMPGMRHEFSLLPTGEDPSSAIYLEVAAGVTVLLLLGRVIENRSKRSAGEALRSLLELGAREVTVLRDRPARTGELLATAREEVLVPIEELAVGDVFVVRPGEKIATDGLVVEGGAAVDASMITGESVPIDVSAGDPVTGGTIVSGGRLFVRASAIGADTRLSHIARLVEDAQTEKGRIQRLADRISAVFVPIVIVLALGTVATWLLLGGSSAAAFSAAVAVLIIACPCALGLATPVALLVGTGRGARLGVLITGPDALEAAKGVDTVVLDKTGTLTTGELSVSGVTLIGAADSDAGEDGTTEAGVLRIAASLEVASEHPIARAIVAAVPVDERVEVDDFRSTDGLGVQGTVEARPVAIGRASFVAGLGIARGEDLDSALAASAAEGRTAVVVAIDGRVRAVVELSDTVRTDSDEAVRAFRALGLEPVLLTGDAAAVARRVAGSLGIERVVADVLPEGKVDEIRRLQSEGRSVAMVGDGVNDAAALAAADLGIAMGGGTDAAMHAADITLVREGLSGAVDAIALSRRTLGIIRGNLFWAFAYNVAAIPLAALGLLNPMIAGAAMAFSSVFVVLNSLRLRGFTPRVPR</sequence>
<evidence type="ECO:0000256" key="3">
    <source>
        <dbReference type="ARBA" id="ARBA00022692"/>
    </source>
</evidence>
<evidence type="ECO:0000259" key="14">
    <source>
        <dbReference type="PROSITE" id="PS50846"/>
    </source>
</evidence>
<dbReference type="RefSeq" id="WP_127048290.1">
    <property type="nucleotide sequence ID" value="NZ_RZGZ01000002.1"/>
</dbReference>
<dbReference type="SFLD" id="SFLDS00003">
    <property type="entry name" value="Haloacid_Dehalogenase"/>
    <property type="match status" value="1"/>
</dbReference>
<reference evidence="15 16" key="1">
    <citation type="submission" date="2018-12" db="EMBL/GenBank/DDBJ databases">
        <authorList>
            <person name="Li F."/>
        </authorList>
    </citation>
    <scope>NUCLEOTIDE SEQUENCE [LARGE SCALE GENOMIC DNA]</scope>
    <source>
        <strain evidence="15 16">EGI 6500705</strain>
    </source>
</reference>
<keyword evidence="12" id="KW-1003">Cell membrane</keyword>
<dbReference type="PRINTS" id="PR00119">
    <property type="entry name" value="CATATPASE"/>
</dbReference>
<comment type="catalytic activity">
    <reaction evidence="10">
        <text>ATP + H2O = ADP + phosphate + H(+)</text>
        <dbReference type="Rhea" id="RHEA:13065"/>
        <dbReference type="ChEBI" id="CHEBI:15377"/>
        <dbReference type="ChEBI" id="CHEBI:15378"/>
        <dbReference type="ChEBI" id="CHEBI:30616"/>
        <dbReference type="ChEBI" id="CHEBI:43474"/>
        <dbReference type="ChEBI" id="CHEBI:456216"/>
    </reaction>
</comment>
<evidence type="ECO:0000313" key="16">
    <source>
        <dbReference type="Proteomes" id="UP000274909"/>
    </source>
</evidence>
<dbReference type="OrthoDB" id="7059309at2"/>
<dbReference type="InterPro" id="IPR023299">
    <property type="entry name" value="ATPase_P-typ_cyto_dom_N"/>
</dbReference>
<dbReference type="Gene3D" id="3.40.50.1000">
    <property type="entry name" value="HAD superfamily/HAD-like"/>
    <property type="match status" value="1"/>
</dbReference>
<protein>
    <recommendedName>
        <fullName evidence="11">Cation-transporting P-type ATPase B</fullName>
    </recommendedName>
</protein>
<dbReference type="Gene3D" id="3.40.1110.10">
    <property type="entry name" value="Calcium-transporting ATPase, cytoplasmic domain N"/>
    <property type="match status" value="1"/>
</dbReference>
<dbReference type="GO" id="GO:0043682">
    <property type="term" value="F:P-type divalent copper transporter activity"/>
    <property type="evidence" value="ECO:0007669"/>
    <property type="project" value="TreeGrafter"/>
</dbReference>
<proteinExistence type="inferred from homology"/>
<dbReference type="InterPro" id="IPR023214">
    <property type="entry name" value="HAD_sf"/>
</dbReference>
<dbReference type="Proteomes" id="UP000274909">
    <property type="component" value="Unassembled WGS sequence"/>
</dbReference>
<feature type="compositionally biased region" description="Basic and acidic residues" evidence="13">
    <location>
        <begin position="95"/>
        <end position="108"/>
    </location>
</feature>
<dbReference type="PROSITE" id="PS00154">
    <property type="entry name" value="ATPASE_E1_E2"/>
    <property type="match status" value="1"/>
</dbReference>
<dbReference type="InterPro" id="IPR018303">
    <property type="entry name" value="ATPase_P-typ_P_site"/>
</dbReference>
<dbReference type="PANTHER" id="PTHR43520:SF8">
    <property type="entry name" value="P-TYPE CU(+) TRANSPORTER"/>
    <property type="match status" value="1"/>
</dbReference>
<feature type="transmembrane region" description="Helical" evidence="12">
    <location>
        <begin position="222"/>
        <end position="242"/>
    </location>
</feature>
<dbReference type="CDD" id="cd02094">
    <property type="entry name" value="P-type_ATPase_Cu-like"/>
    <property type="match status" value="1"/>
</dbReference>
<evidence type="ECO:0000256" key="13">
    <source>
        <dbReference type="SAM" id="MobiDB-lite"/>
    </source>
</evidence>
<evidence type="ECO:0000256" key="2">
    <source>
        <dbReference type="ARBA" id="ARBA00006024"/>
    </source>
</evidence>
<keyword evidence="9 12" id="KW-0472">Membrane</keyword>
<dbReference type="GO" id="GO:0005886">
    <property type="term" value="C:plasma membrane"/>
    <property type="evidence" value="ECO:0007669"/>
    <property type="project" value="UniProtKB-SubCell"/>
</dbReference>
<dbReference type="PROSITE" id="PS01047">
    <property type="entry name" value="HMA_1"/>
    <property type="match status" value="1"/>
</dbReference>
<dbReference type="InterPro" id="IPR001757">
    <property type="entry name" value="P_typ_ATPase"/>
</dbReference>
<dbReference type="GO" id="GO:0055070">
    <property type="term" value="P:copper ion homeostasis"/>
    <property type="evidence" value="ECO:0007669"/>
    <property type="project" value="TreeGrafter"/>
</dbReference>
<keyword evidence="4 12" id="KW-0479">Metal-binding</keyword>
<keyword evidence="7" id="KW-1278">Translocase</keyword>
<dbReference type="InterPro" id="IPR027256">
    <property type="entry name" value="P-typ_ATPase_IB"/>
</dbReference>
<keyword evidence="5 12" id="KW-0547">Nucleotide-binding</keyword>
<evidence type="ECO:0000256" key="10">
    <source>
        <dbReference type="ARBA" id="ARBA00049360"/>
    </source>
</evidence>
<dbReference type="Pfam" id="PF00122">
    <property type="entry name" value="E1-E2_ATPase"/>
    <property type="match status" value="1"/>
</dbReference>
<feature type="transmembrane region" description="Helical" evidence="12">
    <location>
        <begin position="416"/>
        <end position="443"/>
    </location>
</feature>
<dbReference type="InterPro" id="IPR059000">
    <property type="entry name" value="ATPase_P-type_domA"/>
</dbReference>
<evidence type="ECO:0000256" key="1">
    <source>
        <dbReference type="ARBA" id="ARBA00004651"/>
    </source>
</evidence>
<evidence type="ECO:0000256" key="7">
    <source>
        <dbReference type="ARBA" id="ARBA00022967"/>
    </source>
</evidence>
<feature type="transmembrane region" description="Helical" evidence="12">
    <location>
        <begin position="737"/>
        <end position="754"/>
    </location>
</feature>
<dbReference type="InterPro" id="IPR017969">
    <property type="entry name" value="Heavy-metal-associated_CS"/>
</dbReference>
<dbReference type="InterPro" id="IPR023298">
    <property type="entry name" value="ATPase_P-typ_TM_dom_sf"/>
</dbReference>
<evidence type="ECO:0000256" key="5">
    <source>
        <dbReference type="ARBA" id="ARBA00022741"/>
    </source>
</evidence>
<evidence type="ECO:0000313" key="15">
    <source>
        <dbReference type="EMBL" id="RUR01124.1"/>
    </source>
</evidence>
<dbReference type="GO" id="GO:0005507">
    <property type="term" value="F:copper ion binding"/>
    <property type="evidence" value="ECO:0007669"/>
    <property type="project" value="TreeGrafter"/>
</dbReference>
<dbReference type="GO" id="GO:0005524">
    <property type="term" value="F:ATP binding"/>
    <property type="evidence" value="ECO:0007669"/>
    <property type="project" value="UniProtKB-UniRule"/>
</dbReference>
<dbReference type="SFLD" id="SFLDG00002">
    <property type="entry name" value="C1.7:_P-type_atpase_like"/>
    <property type="match status" value="1"/>
</dbReference>
<dbReference type="PROSITE" id="PS50846">
    <property type="entry name" value="HMA_2"/>
    <property type="match status" value="1"/>
</dbReference>
<evidence type="ECO:0000256" key="11">
    <source>
        <dbReference type="ARBA" id="ARBA00074171"/>
    </source>
</evidence>
<dbReference type="NCBIfam" id="TIGR01494">
    <property type="entry name" value="ATPase_P-type"/>
    <property type="match status" value="2"/>
</dbReference>
<dbReference type="Pfam" id="PF00702">
    <property type="entry name" value="Hydrolase"/>
    <property type="match status" value="1"/>
</dbReference>
<name>A0A3S0XN70_9MICO</name>
<dbReference type="Gene3D" id="2.70.150.10">
    <property type="entry name" value="Calcium-transporting ATPase, cytoplasmic transduction domain A"/>
    <property type="match status" value="1"/>
</dbReference>
<organism evidence="15 16">
    <name type="scientific">Labedella endophytica</name>
    <dbReference type="NCBI Taxonomy" id="1523160"/>
    <lineage>
        <taxon>Bacteria</taxon>
        <taxon>Bacillati</taxon>
        <taxon>Actinomycetota</taxon>
        <taxon>Actinomycetes</taxon>
        <taxon>Micrococcales</taxon>
        <taxon>Microbacteriaceae</taxon>
        <taxon>Labedella</taxon>
    </lineage>
</organism>
<dbReference type="SFLD" id="SFLDF00027">
    <property type="entry name" value="p-type_atpase"/>
    <property type="match status" value="1"/>
</dbReference>
<dbReference type="InterPro" id="IPR036412">
    <property type="entry name" value="HAD-like_sf"/>
</dbReference>
<dbReference type="GO" id="GO:0016887">
    <property type="term" value="F:ATP hydrolysis activity"/>
    <property type="evidence" value="ECO:0007669"/>
    <property type="project" value="InterPro"/>
</dbReference>
<dbReference type="InterPro" id="IPR006121">
    <property type="entry name" value="HMA_dom"/>
</dbReference>
<dbReference type="FunFam" id="2.70.150.10:FF:000002">
    <property type="entry name" value="Copper-transporting ATPase 1, putative"/>
    <property type="match status" value="1"/>
</dbReference>
<dbReference type="CDD" id="cd00371">
    <property type="entry name" value="HMA"/>
    <property type="match status" value="1"/>
</dbReference>
<feature type="transmembrane region" description="Helical" evidence="12">
    <location>
        <begin position="181"/>
        <end position="202"/>
    </location>
</feature>
<feature type="transmembrane region" description="Helical" evidence="12">
    <location>
        <begin position="388"/>
        <end position="410"/>
    </location>
</feature>
<feature type="domain" description="HMA" evidence="14">
    <location>
        <begin position="15"/>
        <end position="79"/>
    </location>
</feature>
<evidence type="ECO:0000256" key="8">
    <source>
        <dbReference type="ARBA" id="ARBA00022989"/>
    </source>
</evidence>
<dbReference type="InterPro" id="IPR044492">
    <property type="entry name" value="P_typ_ATPase_HD_dom"/>
</dbReference>
<evidence type="ECO:0000256" key="4">
    <source>
        <dbReference type="ARBA" id="ARBA00022723"/>
    </source>
</evidence>
<dbReference type="SUPFAM" id="SSF56784">
    <property type="entry name" value="HAD-like"/>
    <property type="match status" value="1"/>
</dbReference>
<dbReference type="Pfam" id="PF00403">
    <property type="entry name" value="HMA"/>
    <property type="match status" value="1"/>
</dbReference>
<dbReference type="SUPFAM" id="SSF81665">
    <property type="entry name" value="Calcium ATPase, transmembrane domain M"/>
    <property type="match status" value="1"/>
</dbReference>